<evidence type="ECO:0000313" key="1">
    <source>
        <dbReference type="EMBL" id="KAJ8669205.1"/>
    </source>
</evidence>
<protein>
    <submittedName>
        <fullName evidence="1">Uncharacterized protein</fullName>
    </submittedName>
</protein>
<sequence>MSDEKQNFVLDAAIIERIQAYPSLYDKSLEEYHKEYRDERPKMLETITEELSKCFSIDLDDHKLWNRWMNLVKKFRDEKKVIDEYKPSGSAASKKVSSWVSYDDMKWIAPYVEHLHQMSSDNLTESDPQEHQHSFKKRSSKNISDEQVHTMEQILQQNAAMIQEIGKKLDETGDAGQADGYFPLIALWYSKVPDARQYQCTKDVLSYIQFFINKRKSIGEEGNKEK</sequence>
<keyword evidence="2" id="KW-1185">Reference proteome</keyword>
<organism evidence="1 2">
    <name type="scientific">Eretmocerus hayati</name>
    <dbReference type="NCBI Taxonomy" id="131215"/>
    <lineage>
        <taxon>Eukaryota</taxon>
        <taxon>Metazoa</taxon>
        <taxon>Ecdysozoa</taxon>
        <taxon>Arthropoda</taxon>
        <taxon>Hexapoda</taxon>
        <taxon>Insecta</taxon>
        <taxon>Pterygota</taxon>
        <taxon>Neoptera</taxon>
        <taxon>Endopterygota</taxon>
        <taxon>Hymenoptera</taxon>
        <taxon>Apocrita</taxon>
        <taxon>Proctotrupomorpha</taxon>
        <taxon>Chalcidoidea</taxon>
        <taxon>Aphelinidae</taxon>
        <taxon>Aphelininae</taxon>
        <taxon>Eretmocerus</taxon>
    </lineage>
</organism>
<name>A0ACC2NDG8_9HYME</name>
<reference evidence="1" key="1">
    <citation type="submission" date="2023-04" db="EMBL/GenBank/DDBJ databases">
        <title>A chromosome-level genome assembly of the parasitoid wasp Eretmocerus hayati.</title>
        <authorList>
            <person name="Zhong Y."/>
            <person name="Liu S."/>
            <person name="Liu Y."/>
        </authorList>
    </citation>
    <scope>NUCLEOTIDE SEQUENCE</scope>
    <source>
        <strain evidence="1">ZJU_SS_LIU_2023</strain>
    </source>
</reference>
<accession>A0ACC2NDG8</accession>
<evidence type="ECO:0000313" key="2">
    <source>
        <dbReference type="Proteomes" id="UP001239111"/>
    </source>
</evidence>
<dbReference type="EMBL" id="CM056743">
    <property type="protein sequence ID" value="KAJ8669205.1"/>
    <property type="molecule type" value="Genomic_DNA"/>
</dbReference>
<gene>
    <name evidence="1" type="ORF">QAD02_000464</name>
</gene>
<dbReference type="Proteomes" id="UP001239111">
    <property type="component" value="Chromosome 3"/>
</dbReference>
<comment type="caution">
    <text evidence="1">The sequence shown here is derived from an EMBL/GenBank/DDBJ whole genome shotgun (WGS) entry which is preliminary data.</text>
</comment>
<proteinExistence type="predicted"/>